<organism evidence="1 2">
    <name type="scientific">Desulfomarina profundi</name>
    <dbReference type="NCBI Taxonomy" id="2772557"/>
    <lineage>
        <taxon>Bacteria</taxon>
        <taxon>Pseudomonadati</taxon>
        <taxon>Thermodesulfobacteriota</taxon>
        <taxon>Desulfobulbia</taxon>
        <taxon>Desulfobulbales</taxon>
        <taxon>Desulfobulbaceae</taxon>
        <taxon>Desulfomarina</taxon>
    </lineage>
</organism>
<dbReference type="EMBL" id="AP024086">
    <property type="protein sequence ID" value="BCL61207.1"/>
    <property type="molecule type" value="Genomic_DNA"/>
</dbReference>
<dbReference type="Proteomes" id="UP000826725">
    <property type="component" value="Chromosome"/>
</dbReference>
<proteinExistence type="predicted"/>
<evidence type="ECO:0000313" key="1">
    <source>
        <dbReference type="EMBL" id="BCL61207.1"/>
    </source>
</evidence>
<evidence type="ECO:0000313" key="2">
    <source>
        <dbReference type="Proteomes" id="UP000826725"/>
    </source>
</evidence>
<sequence length="72" mass="8295">MNHTVTVFSPYIFTVGEKIHIDSGRRKGDWEVAAVADNTVTLRCPVSKKEFTWKKFCYLIDKKQTTTWPGES</sequence>
<reference evidence="1" key="1">
    <citation type="submission" date="2020-09" db="EMBL/GenBank/DDBJ databases">
        <title>Desulfogranum mesoprofundum gen. nov., sp. nov., a novel mesophilic, sulfate-reducing chemolithoautotroph isolated from a deep-sea hydrothermal vent chimney in the Suiyo Seamount.</title>
        <authorList>
            <person name="Hashimoto Y."/>
            <person name="Nakagawa S."/>
        </authorList>
    </citation>
    <scope>NUCLEOTIDE SEQUENCE</scope>
    <source>
        <strain evidence="1">KT2</strain>
    </source>
</reference>
<dbReference type="AlphaFoldDB" id="A0A8D5JM46"/>
<gene>
    <name evidence="1" type="ORF">DGMP_19000</name>
</gene>
<name>A0A8D5JM46_9BACT</name>
<keyword evidence="2" id="KW-1185">Reference proteome</keyword>
<protein>
    <submittedName>
        <fullName evidence="1">Uncharacterized protein</fullName>
    </submittedName>
</protein>
<accession>A0A8D5JM46</accession>
<dbReference type="RefSeq" id="WP_228857238.1">
    <property type="nucleotide sequence ID" value="NZ_AP024086.1"/>
</dbReference>
<dbReference type="KEGG" id="dbk:DGMP_19000"/>